<evidence type="ECO:0000313" key="5">
    <source>
        <dbReference type="EMBL" id="GIH03761.1"/>
    </source>
</evidence>
<accession>A0A8J3VEZ8</accession>
<dbReference type="SMART" id="SM00448">
    <property type="entry name" value="REC"/>
    <property type="match status" value="1"/>
</dbReference>
<gene>
    <name evidence="5" type="ORF">Rhe02_18280</name>
</gene>
<dbReference type="Gene3D" id="3.40.50.2300">
    <property type="match status" value="1"/>
</dbReference>
<evidence type="ECO:0008006" key="7">
    <source>
        <dbReference type="Google" id="ProtNLM"/>
    </source>
</evidence>
<dbReference type="SUPFAM" id="SSF52172">
    <property type="entry name" value="CheY-like"/>
    <property type="match status" value="1"/>
</dbReference>
<evidence type="ECO:0000256" key="1">
    <source>
        <dbReference type="ARBA" id="ARBA00022801"/>
    </source>
</evidence>
<evidence type="ECO:0000259" key="4">
    <source>
        <dbReference type="PROSITE" id="PS50112"/>
    </source>
</evidence>
<keyword evidence="1" id="KW-0378">Hydrolase</keyword>
<dbReference type="Pfam" id="PF08447">
    <property type="entry name" value="PAS_3"/>
    <property type="match status" value="1"/>
</dbReference>
<dbReference type="CDD" id="cd17546">
    <property type="entry name" value="REC_hyHK_CKI1_RcsC-like"/>
    <property type="match status" value="1"/>
</dbReference>
<dbReference type="Proteomes" id="UP000612899">
    <property type="component" value="Unassembled WGS sequence"/>
</dbReference>
<dbReference type="InterPro" id="IPR001789">
    <property type="entry name" value="Sig_transdc_resp-reg_receiver"/>
</dbReference>
<evidence type="ECO:0000313" key="6">
    <source>
        <dbReference type="Proteomes" id="UP000612899"/>
    </source>
</evidence>
<feature type="domain" description="Response regulatory" evidence="3">
    <location>
        <begin position="3"/>
        <end position="120"/>
    </location>
</feature>
<dbReference type="InterPro" id="IPR052016">
    <property type="entry name" value="Bact_Sigma-Reg"/>
</dbReference>
<sequence>MATVLVVDDDATNREFLRTLLVHRGHQVCEAADGESALSLAGREPPDAVITDVLMPGMDGYELARLLRSMPATSHVPIAFSTAHYARHEIANLARACGVQDVIVKPAHPRVVLTALDSLLRMVPATLAPVATVEEFADEHRQALKSKLFQKAEALGLSEGRLRAIVQSTRAGVALAHEDGSATYVNDRLAEITGRTRKSLLRLGWLSCVEESDRDRLRATILQGVQAQGSELRVRTALDEERWLSVRLYPVREGCPERIMVVIDDATEAVRAQRRLAGLESREAGLRRDVARLTDLLGETQRVTRAGQWDMDPQTGVIELSPGLRDLLRLPGEPVRTDLLWQRVHPDDLDRAKDMAHRTLRTGQPQVVELRVADLDGVVHSLIVSCRISAAAQEDGLRARTLWGVTQDVTEVAEEQIRLQMRADWRAQRRVQDRMQLAMFPRDVPEVAGVELAAAYMAAPDRLDIGGDWYDFVPWQGGVVMVVGDVAGHEHVATAVMGPVRAVLRGYAMEDPDPTRILARLNRFVLASYHDDTYITALVAYYDPHTRRLTVANAGHPAPLLAHFDSAEVLPRVTSFAEPGPALGILADAPFSAVQTTLDPGTALCAYTDGLTDFPVDLSAAAHGRLAEAAATAYLRAMLEEPSVVPIAQRLVDGIARGMLPSASTRDDACLAVLRVPH</sequence>
<evidence type="ECO:0000259" key="3">
    <source>
        <dbReference type="PROSITE" id="PS50110"/>
    </source>
</evidence>
<dbReference type="PROSITE" id="PS50110">
    <property type="entry name" value="RESPONSE_REGULATORY"/>
    <property type="match status" value="1"/>
</dbReference>
<dbReference type="SMART" id="SM00091">
    <property type="entry name" value="PAS"/>
    <property type="match status" value="2"/>
</dbReference>
<evidence type="ECO:0000256" key="2">
    <source>
        <dbReference type="PROSITE-ProRule" id="PRU00169"/>
    </source>
</evidence>
<dbReference type="PANTHER" id="PTHR43156:SF2">
    <property type="entry name" value="STAGE II SPORULATION PROTEIN E"/>
    <property type="match status" value="1"/>
</dbReference>
<dbReference type="InterPro" id="IPR013655">
    <property type="entry name" value="PAS_fold_3"/>
</dbReference>
<feature type="modified residue" description="4-aspartylphosphate" evidence="2">
    <location>
        <position position="52"/>
    </location>
</feature>
<dbReference type="InterPro" id="IPR036457">
    <property type="entry name" value="PPM-type-like_dom_sf"/>
</dbReference>
<protein>
    <recommendedName>
        <fullName evidence="7">Response regulator</fullName>
    </recommendedName>
</protein>
<proteinExistence type="predicted"/>
<dbReference type="SUPFAM" id="SSF81606">
    <property type="entry name" value="PP2C-like"/>
    <property type="match status" value="1"/>
</dbReference>
<dbReference type="SMART" id="SM00331">
    <property type="entry name" value="PP2C_SIG"/>
    <property type="match status" value="1"/>
</dbReference>
<dbReference type="GO" id="GO:0000160">
    <property type="term" value="P:phosphorelay signal transduction system"/>
    <property type="evidence" value="ECO:0007669"/>
    <property type="project" value="InterPro"/>
</dbReference>
<dbReference type="InterPro" id="IPR035965">
    <property type="entry name" value="PAS-like_dom_sf"/>
</dbReference>
<keyword evidence="2" id="KW-0597">Phosphoprotein</keyword>
<dbReference type="Pfam" id="PF00072">
    <property type="entry name" value="Response_reg"/>
    <property type="match status" value="1"/>
</dbReference>
<reference evidence="5" key="1">
    <citation type="submission" date="2021-01" db="EMBL/GenBank/DDBJ databases">
        <title>Whole genome shotgun sequence of Rhizocola hellebori NBRC 109834.</title>
        <authorList>
            <person name="Komaki H."/>
            <person name="Tamura T."/>
        </authorList>
    </citation>
    <scope>NUCLEOTIDE SEQUENCE</scope>
    <source>
        <strain evidence="5">NBRC 109834</strain>
    </source>
</reference>
<dbReference type="CDD" id="cd00130">
    <property type="entry name" value="PAS"/>
    <property type="match status" value="2"/>
</dbReference>
<dbReference type="RefSeq" id="WP_203907669.1">
    <property type="nucleotide sequence ID" value="NZ_BONY01000009.1"/>
</dbReference>
<dbReference type="InterPro" id="IPR011006">
    <property type="entry name" value="CheY-like_superfamily"/>
</dbReference>
<dbReference type="EMBL" id="BONY01000009">
    <property type="protein sequence ID" value="GIH03761.1"/>
    <property type="molecule type" value="Genomic_DNA"/>
</dbReference>
<dbReference type="AlphaFoldDB" id="A0A8J3VEZ8"/>
<dbReference type="Pfam" id="PF07228">
    <property type="entry name" value="SpoIIE"/>
    <property type="match status" value="1"/>
</dbReference>
<dbReference type="Gene3D" id="3.30.450.20">
    <property type="entry name" value="PAS domain"/>
    <property type="match status" value="2"/>
</dbReference>
<dbReference type="InterPro" id="IPR000014">
    <property type="entry name" value="PAS"/>
</dbReference>
<keyword evidence="6" id="KW-1185">Reference proteome</keyword>
<comment type="caution">
    <text evidence="5">The sequence shown here is derived from an EMBL/GenBank/DDBJ whole genome shotgun (WGS) entry which is preliminary data.</text>
</comment>
<organism evidence="5 6">
    <name type="scientific">Rhizocola hellebori</name>
    <dbReference type="NCBI Taxonomy" id="1392758"/>
    <lineage>
        <taxon>Bacteria</taxon>
        <taxon>Bacillati</taxon>
        <taxon>Actinomycetota</taxon>
        <taxon>Actinomycetes</taxon>
        <taxon>Micromonosporales</taxon>
        <taxon>Micromonosporaceae</taxon>
        <taxon>Rhizocola</taxon>
    </lineage>
</organism>
<dbReference type="Gene3D" id="3.60.40.10">
    <property type="entry name" value="PPM-type phosphatase domain"/>
    <property type="match status" value="1"/>
</dbReference>
<dbReference type="GO" id="GO:0016791">
    <property type="term" value="F:phosphatase activity"/>
    <property type="evidence" value="ECO:0007669"/>
    <property type="project" value="TreeGrafter"/>
</dbReference>
<name>A0A8J3VEZ8_9ACTN</name>
<feature type="domain" description="PAS" evidence="4">
    <location>
        <begin position="158"/>
        <end position="228"/>
    </location>
</feature>
<dbReference type="PROSITE" id="PS50112">
    <property type="entry name" value="PAS"/>
    <property type="match status" value="1"/>
</dbReference>
<dbReference type="PANTHER" id="PTHR43156">
    <property type="entry name" value="STAGE II SPORULATION PROTEIN E-RELATED"/>
    <property type="match status" value="1"/>
</dbReference>
<dbReference type="SUPFAM" id="SSF55785">
    <property type="entry name" value="PYP-like sensor domain (PAS domain)"/>
    <property type="match status" value="2"/>
</dbReference>
<dbReference type="InterPro" id="IPR001932">
    <property type="entry name" value="PPM-type_phosphatase-like_dom"/>
</dbReference>
<dbReference type="NCBIfam" id="TIGR00229">
    <property type="entry name" value="sensory_box"/>
    <property type="match status" value="1"/>
</dbReference>